<evidence type="ECO:0000313" key="2">
    <source>
        <dbReference type="Proteomes" id="UP000008148"/>
    </source>
</evidence>
<organism evidence="1 2">
    <name type="scientific">Citrobacter koseri (strain ATCC BAA-895 / CDC 4225-83 / SGSC4696)</name>
    <dbReference type="NCBI Taxonomy" id="290338"/>
    <lineage>
        <taxon>Bacteria</taxon>
        <taxon>Pseudomonadati</taxon>
        <taxon>Pseudomonadota</taxon>
        <taxon>Gammaproteobacteria</taxon>
        <taxon>Enterobacterales</taxon>
        <taxon>Enterobacteriaceae</taxon>
        <taxon>Citrobacter</taxon>
    </lineage>
</organism>
<dbReference type="KEGG" id="cko:CKO_04352"/>
<dbReference type="STRING" id="290338.CKO_04352"/>
<name>A8APJ5_CITK8</name>
<gene>
    <name evidence="1" type="ordered locus">CKO_04352</name>
</gene>
<dbReference type="Pfam" id="PF26125">
    <property type="entry name" value="AcrVA2-like"/>
    <property type="match status" value="1"/>
</dbReference>
<dbReference type="Proteomes" id="UP000008148">
    <property type="component" value="Chromosome"/>
</dbReference>
<dbReference type="EMBL" id="CP000822">
    <property type="protein sequence ID" value="ABV15408.1"/>
    <property type="molecule type" value="Genomic_DNA"/>
</dbReference>
<dbReference type="AlphaFoldDB" id="A8APJ5"/>
<proteinExistence type="predicted"/>
<keyword evidence="2" id="KW-1185">Reference proteome</keyword>
<sequence>MLFMGKQRSQFTREMWRYIQKRQVLGTWRYSKGIYSVHPALLNALTETSITDSLPMDVFLQLPEWCIYVRTPGMIMDGEPLYGF</sequence>
<reference evidence="1 2" key="1">
    <citation type="submission" date="2007-08" db="EMBL/GenBank/DDBJ databases">
        <authorList>
            <consortium name="The Citrobacter koseri Genome Sequencing Project"/>
            <person name="McClelland M."/>
            <person name="Sanderson E.K."/>
            <person name="Porwollik S."/>
            <person name="Spieth J."/>
            <person name="Clifton W.S."/>
            <person name="Latreille P."/>
            <person name="Courtney L."/>
            <person name="Wang C."/>
            <person name="Pepin K."/>
            <person name="Bhonagiri V."/>
            <person name="Nash W."/>
            <person name="Johnson M."/>
            <person name="Thiruvilangam P."/>
            <person name="Wilson R."/>
        </authorList>
    </citation>
    <scope>NUCLEOTIDE SEQUENCE [LARGE SCALE GENOMIC DNA]</scope>
    <source>
        <strain evidence="2">ATCC BAA-895 / CDC 4225-83 / SGSC4696</strain>
    </source>
</reference>
<evidence type="ECO:0000313" key="1">
    <source>
        <dbReference type="EMBL" id="ABV15408.1"/>
    </source>
</evidence>
<dbReference type="InterPro" id="IPR058915">
    <property type="entry name" value="AcrVA2-like"/>
</dbReference>
<dbReference type="HOGENOM" id="CLU_2521623_0_0_6"/>
<protein>
    <submittedName>
        <fullName evidence="1">Uncharacterized protein</fullName>
    </submittedName>
</protein>
<accession>A8APJ5</accession>